<feature type="region of interest" description="Disordered" evidence="1">
    <location>
        <begin position="1"/>
        <end position="29"/>
    </location>
</feature>
<organism evidence="2">
    <name type="scientific">Mustela putorius furo</name>
    <name type="common">European domestic ferret</name>
    <name type="synonym">Mustela furo</name>
    <dbReference type="NCBI Taxonomy" id="9669"/>
    <lineage>
        <taxon>Eukaryota</taxon>
        <taxon>Metazoa</taxon>
        <taxon>Chordata</taxon>
        <taxon>Craniata</taxon>
        <taxon>Vertebrata</taxon>
        <taxon>Euteleostomi</taxon>
        <taxon>Mammalia</taxon>
        <taxon>Eutheria</taxon>
        <taxon>Laurasiatheria</taxon>
        <taxon>Carnivora</taxon>
        <taxon>Caniformia</taxon>
        <taxon>Musteloidea</taxon>
        <taxon>Mustelidae</taxon>
        <taxon>Mustelinae</taxon>
        <taxon>Mustela</taxon>
    </lineage>
</organism>
<reference evidence="2" key="1">
    <citation type="submission" date="2024-06" db="UniProtKB">
        <authorList>
            <consortium name="Ensembl"/>
        </authorList>
    </citation>
    <scope>IDENTIFICATION</scope>
</reference>
<dbReference type="Ensembl" id="ENSMPUT00000009943.1">
    <property type="protein sequence ID" value="ENSMPUP00000009784.1"/>
    <property type="gene ID" value="ENSMPUG00000009859.1"/>
</dbReference>
<sequence>MWTEENYNRELSRPAQQIEQERKEENTDSNLFSLSCSNFFLETSPKAKEARAK</sequence>
<name>M3YEM7_MUSPF</name>
<dbReference type="EMBL" id="AEYP01110045">
    <property type="status" value="NOT_ANNOTATED_CDS"/>
    <property type="molecule type" value="Genomic_DNA"/>
</dbReference>
<proteinExistence type="predicted"/>
<dbReference type="InParanoid" id="M3YEM7"/>
<protein>
    <submittedName>
        <fullName evidence="2">Uncharacterized protein</fullName>
    </submittedName>
</protein>
<evidence type="ECO:0000313" key="2">
    <source>
        <dbReference type="Ensembl" id="ENSMPUP00000009784.1"/>
    </source>
</evidence>
<dbReference type="AlphaFoldDB" id="M3YEM7"/>
<accession>M3YEM7</accession>
<feature type="compositionally biased region" description="Basic and acidic residues" evidence="1">
    <location>
        <begin position="1"/>
        <end position="12"/>
    </location>
</feature>
<evidence type="ECO:0000256" key="1">
    <source>
        <dbReference type="SAM" id="MobiDB-lite"/>
    </source>
</evidence>
<dbReference type="HOGENOM" id="CLU_3068037_0_0_1"/>